<comment type="caution">
    <text evidence="1">The sequence shown here is derived from an EMBL/GenBank/DDBJ whole genome shotgun (WGS) entry which is preliminary data.</text>
</comment>
<sequence>MNTSEKKPVRVCFVSPKAYPLFAPATEGVFGGAEVDLYLIGTELAKDNGFEVSFVTADYGQTDSEVIDDVRVIKSLDFNKNSLTGAVKIWRAMTRAGADIYVLKTASPGTPLVAAFCKLYRKIFVYRSASARECDGTYLKEHYF</sequence>
<protein>
    <recommendedName>
        <fullName evidence="2">Glycosyltransferase subfamily 4-like N-terminal domain-containing protein</fullName>
    </recommendedName>
</protein>
<evidence type="ECO:0000313" key="1">
    <source>
        <dbReference type="EMBL" id="GAH37377.1"/>
    </source>
</evidence>
<reference evidence="1" key="1">
    <citation type="journal article" date="2014" name="Front. Microbiol.">
        <title>High frequency of phylogenetically diverse reductive dehalogenase-homologous genes in deep subseafloor sedimentary metagenomes.</title>
        <authorList>
            <person name="Kawai M."/>
            <person name="Futagami T."/>
            <person name="Toyoda A."/>
            <person name="Takaki Y."/>
            <person name="Nishi S."/>
            <person name="Hori S."/>
            <person name="Arai W."/>
            <person name="Tsubouchi T."/>
            <person name="Morono Y."/>
            <person name="Uchiyama I."/>
            <person name="Ito T."/>
            <person name="Fujiyama A."/>
            <person name="Inagaki F."/>
            <person name="Takami H."/>
        </authorList>
    </citation>
    <scope>NUCLEOTIDE SEQUENCE</scope>
    <source>
        <strain evidence="1">Expedition CK06-06</strain>
    </source>
</reference>
<proteinExistence type="predicted"/>
<dbReference type="Gene3D" id="3.40.50.2000">
    <property type="entry name" value="Glycogen Phosphorylase B"/>
    <property type="match status" value="1"/>
</dbReference>
<gene>
    <name evidence="1" type="ORF">S03H2_13439</name>
</gene>
<dbReference type="AlphaFoldDB" id="X1EXR8"/>
<accession>X1EXR8</accession>
<feature type="non-terminal residue" evidence="1">
    <location>
        <position position="144"/>
    </location>
</feature>
<dbReference type="EMBL" id="BARU01006822">
    <property type="protein sequence ID" value="GAH37377.1"/>
    <property type="molecule type" value="Genomic_DNA"/>
</dbReference>
<evidence type="ECO:0008006" key="2">
    <source>
        <dbReference type="Google" id="ProtNLM"/>
    </source>
</evidence>
<name>X1EXR8_9ZZZZ</name>
<organism evidence="1">
    <name type="scientific">marine sediment metagenome</name>
    <dbReference type="NCBI Taxonomy" id="412755"/>
    <lineage>
        <taxon>unclassified sequences</taxon>
        <taxon>metagenomes</taxon>
        <taxon>ecological metagenomes</taxon>
    </lineage>
</organism>